<evidence type="ECO:0000313" key="10">
    <source>
        <dbReference type="Proteomes" id="UP000636453"/>
    </source>
</evidence>
<evidence type="ECO:0000313" key="9">
    <source>
        <dbReference type="EMBL" id="GHE29947.1"/>
    </source>
</evidence>
<evidence type="ECO:0000259" key="8">
    <source>
        <dbReference type="Pfam" id="PF00482"/>
    </source>
</evidence>
<dbReference type="InterPro" id="IPR018076">
    <property type="entry name" value="T2SS_GspF_dom"/>
</dbReference>
<feature type="transmembrane region" description="Helical" evidence="7">
    <location>
        <begin position="164"/>
        <end position="187"/>
    </location>
</feature>
<dbReference type="GO" id="GO:0005886">
    <property type="term" value="C:plasma membrane"/>
    <property type="evidence" value="ECO:0007669"/>
    <property type="project" value="UniProtKB-SubCell"/>
</dbReference>
<dbReference type="PRINTS" id="PR00812">
    <property type="entry name" value="BCTERIALGSPF"/>
</dbReference>
<dbReference type="OrthoDB" id="9805682at2"/>
<keyword evidence="6 7" id="KW-0472">Membrane</keyword>
<dbReference type="InterPro" id="IPR042094">
    <property type="entry name" value="T2SS_GspF_sf"/>
</dbReference>
<dbReference type="Pfam" id="PF00482">
    <property type="entry name" value="T2SSF"/>
    <property type="match status" value="2"/>
</dbReference>
<evidence type="ECO:0000256" key="6">
    <source>
        <dbReference type="ARBA" id="ARBA00023136"/>
    </source>
</evidence>
<evidence type="ECO:0000256" key="3">
    <source>
        <dbReference type="ARBA" id="ARBA00022475"/>
    </source>
</evidence>
<dbReference type="InterPro" id="IPR003004">
    <property type="entry name" value="GspF/PilC"/>
</dbReference>
<dbReference type="Gene3D" id="1.20.81.30">
    <property type="entry name" value="Type II secretion system (T2SS), domain F"/>
    <property type="match status" value="2"/>
</dbReference>
<feature type="transmembrane region" description="Helical" evidence="7">
    <location>
        <begin position="373"/>
        <end position="393"/>
    </location>
</feature>
<comment type="similarity">
    <text evidence="2">Belongs to the GSP F family.</text>
</comment>
<evidence type="ECO:0000256" key="7">
    <source>
        <dbReference type="SAM" id="Phobius"/>
    </source>
</evidence>
<dbReference type="RefSeq" id="WP_146475430.1">
    <property type="nucleotide sequence ID" value="NZ_BNCF01000004.1"/>
</dbReference>
<protein>
    <submittedName>
        <fullName evidence="9">Secretion system protein</fullName>
    </submittedName>
</protein>
<keyword evidence="4 7" id="KW-0812">Transmembrane</keyword>
<comment type="subcellular location">
    <subcellularLocation>
        <location evidence="1">Cell membrane</location>
        <topology evidence="1">Multi-pass membrane protein</topology>
    </subcellularLocation>
</comment>
<keyword evidence="10" id="KW-1185">Reference proteome</keyword>
<dbReference type="PANTHER" id="PTHR30012:SF0">
    <property type="entry name" value="TYPE II SECRETION SYSTEM PROTEIN F-RELATED"/>
    <property type="match status" value="1"/>
</dbReference>
<evidence type="ECO:0000256" key="2">
    <source>
        <dbReference type="ARBA" id="ARBA00005745"/>
    </source>
</evidence>
<evidence type="ECO:0000256" key="4">
    <source>
        <dbReference type="ARBA" id="ARBA00022692"/>
    </source>
</evidence>
<keyword evidence="5 7" id="KW-1133">Transmembrane helix</keyword>
<reference evidence="9" key="1">
    <citation type="journal article" date="2014" name="Int. J. Syst. Evol. Microbiol.">
        <title>Complete genome sequence of Corynebacterium casei LMG S-19264T (=DSM 44701T), isolated from a smear-ripened cheese.</title>
        <authorList>
            <consortium name="US DOE Joint Genome Institute (JGI-PGF)"/>
            <person name="Walter F."/>
            <person name="Albersmeier A."/>
            <person name="Kalinowski J."/>
            <person name="Ruckert C."/>
        </authorList>
    </citation>
    <scope>NUCLEOTIDE SEQUENCE</scope>
    <source>
        <strain evidence="9">KCTC 32020</strain>
    </source>
</reference>
<organism evidence="9 10">
    <name type="scientific">Vulcaniibacterium thermophilum</name>
    <dbReference type="NCBI Taxonomy" id="1169913"/>
    <lineage>
        <taxon>Bacteria</taxon>
        <taxon>Pseudomonadati</taxon>
        <taxon>Pseudomonadota</taxon>
        <taxon>Gammaproteobacteria</taxon>
        <taxon>Lysobacterales</taxon>
        <taxon>Lysobacteraceae</taxon>
        <taxon>Vulcaniibacterium</taxon>
    </lineage>
</organism>
<dbReference type="Proteomes" id="UP000636453">
    <property type="component" value="Unassembled WGS sequence"/>
</dbReference>
<feature type="domain" description="Type II secretion system protein GspF" evidence="8">
    <location>
        <begin position="269"/>
        <end position="391"/>
    </location>
</feature>
<feature type="transmembrane region" description="Helical" evidence="7">
    <location>
        <begin position="218"/>
        <end position="237"/>
    </location>
</feature>
<accession>A0A918YZZ3</accession>
<name>A0A918YZZ3_9GAMM</name>
<dbReference type="EMBL" id="BNCF01000004">
    <property type="protein sequence ID" value="GHE29947.1"/>
    <property type="molecule type" value="Genomic_DNA"/>
</dbReference>
<gene>
    <name evidence="9" type="ORF">GCM10007167_09770</name>
</gene>
<evidence type="ECO:0000256" key="5">
    <source>
        <dbReference type="ARBA" id="ARBA00022989"/>
    </source>
</evidence>
<feature type="domain" description="Type II secretion system protein GspF" evidence="8">
    <location>
        <begin position="68"/>
        <end position="188"/>
    </location>
</feature>
<evidence type="ECO:0000256" key="1">
    <source>
        <dbReference type="ARBA" id="ARBA00004651"/>
    </source>
</evidence>
<sequence>MTQYRYRAVDVDGRVVTGQAEALNVPELEGRLARIGLSLIRTTQVRQSTFVARRQTIGSRDRINFFVHMESLLRAGVPILDALTDLRDSAETLPMRELAGGLRDRIETGSTFSDAVAAYPQVFSPLTVGLIRAGEVTGKLPEVLAEIVDSLKWQDELTAQAKKALMYPAFVATVITGVVFFLMIYLVPQLVAFLRNMGQELPLQTRLLIAVSEFFVEWWFAVIGAPVLAIVVLAVAARRDPRVRHAIDRTLLRLPVFGEVVKKILLARFANTFGLMYGAGITVIDSLRHCEEAAGNLDVRDAIGRTRQLIAQGVSIAEAFATVGLFPPLVIRMLKVGEHTGDVDGSLKNVSYFYARDVREAIGRIQSMIEPTLTVVLGVVLGWMMLAVLGPIYDTISKIRM</sequence>
<reference evidence="9" key="2">
    <citation type="submission" date="2020-09" db="EMBL/GenBank/DDBJ databases">
        <authorList>
            <person name="Sun Q."/>
            <person name="Kim S."/>
        </authorList>
    </citation>
    <scope>NUCLEOTIDE SEQUENCE</scope>
    <source>
        <strain evidence="9">KCTC 32020</strain>
    </source>
</reference>
<proteinExistence type="inferred from homology"/>
<dbReference type="PANTHER" id="PTHR30012">
    <property type="entry name" value="GENERAL SECRETION PATHWAY PROTEIN"/>
    <property type="match status" value="1"/>
</dbReference>
<keyword evidence="3" id="KW-1003">Cell membrane</keyword>
<comment type="caution">
    <text evidence="9">The sequence shown here is derived from an EMBL/GenBank/DDBJ whole genome shotgun (WGS) entry which is preliminary data.</text>
</comment>
<dbReference type="AlphaFoldDB" id="A0A918YZZ3"/>